<organism evidence="22">
    <name type="scientific">Percolomonas cosmopolitus</name>
    <dbReference type="NCBI Taxonomy" id="63605"/>
    <lineage>
        <taxon>Eukaryota</taxon>
        <taxon>Discoba</taxon>
        <taxon>Heterolobosea</taxon>
        <taxon>Tetramitia</taxon>
        <taxon>Eutetramitia</taxon>
        <taxon>Percolomonadidae</taxon>
        <taxon>Percolomonas</taxon>
    </lineage>
</organism>
<evidence type="ECO:0000256" key="14">
    <source>
        <dbReference type="RuleBase" id="RU363031"/>
    </source>
</evidence>
<dbReference type="GO" id="GO:0000428">
    <property type="term" value="C:DNA-directed RNA polymerase complex"/>
    <property type="evidence" value="ECO:0007669"/>
    <property type="project" value="UniProtKB-KW"/>
</dbReference>
<dbReference type="PROSITE" id="PS01166">
    <property type="entry name" value="RNA_POL_BETA"/>
    <property type="match status" value="1"/>
</dbReference>
<dbReference type="InterPro" id="IPR007121">
    <property type="entry name" value="RNA_pol_bsu_CS"/>
</dbReference>
<evidence type="ECO:0000259" key="19">
    <source>
        <dbReference type="Pfam" id="PF04565"/>
    </source>
</evidence>
<dbReference type="InterPro" id="IPR007641">
    <property type="entry name" value="RNA_pol_Rpb2_7"/>
</dbReference>
<dbReference type="FunFam" id="2.40.50.150:FF:000002">
    <property type="entry name" value="DNA-directed RNA polymerase subunit beta"/>
    <property type="match status" value="1"/>
</dbReference>
<evidence type="ECO:0000256" key="12">
    <source>
        <dbReference type="ARBA" id="ARBA00048552"/>
    </source>
</evidence>
<dbReference type="FunFam" id="2.40.270.10:FF:000006">
    <property type="entry name" value="DNA-directed RNA polymerase subunit beta"/>
    <property type="match status" value="1"/>
</dbReference>
<evidence type="ECO:0000256" key="6">
    <source>
        <dbReference type="ARBA" id="ARBA00022723"/>
    </source>
</evidence>
<keyword evidence="5 14" id="KW-0548">Nucleotidyltransferase</keyword>
<evidence type="ECO:0000256" key="13">
    <source>
        <dbReference type="RuleBase" id="RU000434"/>
    </source>
</evidence>
<dbReference type="PANTHER" id="PTHR20856">
    <property type="entry name" value="DNA-DIRECTED RNA POLYMERASE I SUBUNIT 2"/>
    <property type="match status" value="1"/>
</dbReference>
<keyword evidence="8" id="KW-0862">Zinc</keyword>
<dbReference type="InterPro" id="IPR007644">
    <property type="entry name" value="RNA_pol_bsu_protrusion"/>
</dbReference>
<dbReference type="GO" id="GO:0032549">
    <property type="term" value="F:ribonucleoside binding"/>
    <property type="evidence" value="ECO:0007669"/>
    <property type="project" value="InterPro"/>
</dbReference>
<evidence type="ECO:0000256" key="4">
    <source>
        <dbReference type="ARBA" id="ARBA00022679"/>
    </source>
</evidence>
<dbReference type="InterPro" id="IPR007646">
    <property type="entry name" value="RNA_pol_Rpb2_4"/>
</dbReference>
<keyword evidence="9" id="KW-0460">Magnesium</keyword>
<keyword evidence="10 14" id="KW-0804">Transcription</keyword>
<comment type="subcellular location">
    <subcellularLocation>
        <location evidence="1">Nucleus</location>
    </subcellularLocation>
</comment>
<keyword evidence="3 14" id="KW-0240">DNA-directed RNA polymerase</keyword>
<dbReference type="SUPFAM" id="SSF64484">
    <property type="entry name" value="beta and beta-prime subunits of DNA dependent RNA-polymerase"/>
    <property type="match status" value="1"/>
</dbReference>
<dbReference type="InterPro" id="IPR007120">
    <property type="entry name" value="DNA-dir_RNAP_su2_dom"/>
</dbReference>
<dbReference type="EMBL" id="HBGD01004637">
    <property type="protein sequence ID" value="CAD9080627.1"/>
    <property type="molecule type" value="Transcribed_RNA"/>
</dbReference>
<evidence type="ECO:0000256" key="7">
    <source>
        <dbReference type="ARBA" id="ARBA00022771"/>
    </source>
</evidence>
<dbReference type="Pfam" id="PF04560">
    <property type="entry name" value="RNA_pol_Rpb2_7"/>
    <property type="match status" value="1"/>
</dbReference>
<dbReference type="InterPro" id="IPR007647">
    <property type="entry name" value="RNA_pol_Rpb2_5"/>
</dbReference>
<feature type="domain" description="RNA polymerase beta subunit protrusion" evidence="18">
    <location>
        <begin position="57"/>
        <end position="459"/>
    </location>
</feature>
<evidence type="ECO:0000259" key="20">
    <source>
        <dbReference type="Pfam" id="PF04566"/>
    </source>
</evidence>
<dbReference type="Gene3D" id="3.90.1100.10">
    <property type="match status" value="1"/>
</dbReference>
<comment type="function">
    <text evidence="14">DNA-dependent RNA polymerase catalyzes the transcription of DNA into RNA using the four ribonucleoside triphosphates as substrates.</text>
</comment>
<dbReference type="CDD" id="cd00653">
    <property type="entry name" value="RNA_pol_B_RPB2"/>
    <property type="match status" value="1"/>
</dbReference>
<reference evidence="22" key="1">
    <citation type="submission" date="2021-01" db="EMBL/GenBank/DDBJ databases">
        <authorList>
            <person name="Corre E."/>
            <person name="Pelletier E."/>
            <person name="Niang G."/>
            <person name="Scheremetjew M."/>
            <person name="Finn R."/>
            <person name="Kale V."/>
            <person name="Holt S."/>
            <person name="Cochrane G."/>
            <person name="Meng A."/>
            <person name="Brown T."/>
            <person name="Cohen L."/>
        </authorList>
    </citation>
    <scope>NUCLEOTIDE SEQUENCE</scope>
    <source>
        <strain evidence="22">WS</strain>
    </source>
</reference>
<dbReference type="Gene3D" id="3.90.1800.10">
    <property type="entry name" value="RNA polymerase alpha subunit dimerisation domain"/>
    <property type="match status" value="1"/>
</dbReference>
<evidence type="ECO:0000256" key="2">
    <source>
        <dbReference type="ARBA" id="ARBA00006835"/>
    </source>
</evidence>
<dbReference type="Pfam" id="PF04565">
    <property type="entry name" value="RNA_pol_Rpb2_3"/>
    <property type="match status" value="1"/>
</dbReference>
<dbReference type="Gene3D" id="3.90.1110.10">
    <property type="entry name" value="RNA polymerase Rpb2, domain 2"/>
    <property type="match status" value="1"/>
</dbReference>
<evidence type="ECO:0000256" key="10">
    <source>
        <dbReference type="ARBA" id="ARBA00023163"/>
    </source>
</evidence>
<dbReference type="FunFam" id="3.90.1800.10:FF:000002">
    <property type="entry name" value="DNA-directed RNA polymerase subunit beta"/>
    <property type="match status" value="1"/>
</dbReference>
<evidence type="ECO:0000259" key="17">
    <source>
        <dbReference type="Pfam" id="PF04561"/>
    </source>
</evidence>
<keyword evidence="6" id="KW-0479">Metal-binding</keyword>
<dbReference type="Pfam" id="PF04561">
    <property type="entry name" value="RNA_pol_Rpb2_2"/>
    <property type="match status" value="1"/>
</dbReference>
<dbReference type="Pfam" id="PF04566">
    <property type="entry name" value="RNA_pol_Rpb2_4"/>
    <property type="match status" value="1"/>
</dbReference>
<feature type="domain" description="RNA polymerase Rpb2" evidence="20">
    <location>
        <begin position="623"/>
        <end position="684"/>
    </location>
</feature>
<dbReference type="EC" id="2.7.7.6" evidence="14"/>
<protein>
    <recommendedName>
        <fullName evidence="14">DNA-directed RNA polymerase subunit beta</fullName>
        <ecNumber evidence="14">2.7.7.6</ecNumber>
    </recommendedName>
</protein>
<comment type="catalytic activity">
    <reaction evidence="12 14">
        <text>RNA(n) + a ribonucleoside 5'-triphosphate = RNA(n+1) + diphosphate</text>
        <dbReference type="Rhea" id="RHEA:21248"/>
        <dbReference type="Rhea" id="RHEA-COMP:14527"/>
        <dbReference type="Rhea" id="RHEA-COMP:17342"/>
        <dbReference type="ChEBI" id="CHEBI:33019"/>
        <dbReference type="ChEBI" id="CHEBI:61557"/>
        <dbReference type="ChEBI" id="CHEBI:140395"/>
        <dbReference type="EC" id="2.7.7.6"/>
    </reaction>
</comment>
<feature type="domain" description="RNA polymerase Rpb2" evidence="16">
    <location>
        <begin position="1134"/>
        <end position="1224"/>
    </location>
</feature>
<gene>
    <name evidence="22" type="ORF">PCOS0759_LOCUS3867</name>
</gene>
<proteinExistence type="inferred from homology"/>
<dbReference type="Gene3D" id="2.40.50.150">
    <property type="match status" value="1"/>
</dbReference>
<evidence type="ECO:0000256" key="1">
    <source>
        <dbReference type="ARBA" id="ARBA00004123"/>
    </source>
</evidence>
<dbReference type="Gene3D" id="3.90.1070.20">
    <property type="match status" value="1"/>
</dbReference>
<dbReference type="Pfam" id="PF04563">
    <property type="entry name" value="RNA_pol_Rpb2_1"/>
    <property type="match status" value="1"/>
</dbReference>
<dbReference type="InterPro" id="IPR037033">
    <property type="entry name" value="DNA-dir_RNAP_su2_hyb_sf"/>
</dbReference>
<feature type="domain" description="RNA polymerase Rpb2" evidence="19">
    <location>
        <begin position="524"/>
        <end position="588"/>
    </location>
</feature>
<dbReference type="InterPro" id="IPR014724">
    <property type="entry name" value="RNA_pol_RPB2_OB-fold"/>
</dbReference>
<name>A0A7S1KQ14_9EUKA</name>
<evidence type="ECO:0000259" key="16">
    <source>
        <dbReference type="Pfam" id="PF04560"/>
    </source>
</evidence>
<evidence type="ECO:0000259" key="18">
    <source>
        <dbReference type="Pfam" id="PF04563"/>
    </source>
</evidence>
<accession>A0A7S1KQ14</accession>
<dbReference type="GO" id="GO:0003677">
    <property type="term" value="F:DNA binding"/>
    <property type="evidence" value="ECO:0007669"/>
    <property type="project" value="InterPro"/>
</dbReference>
<dbReference type="GO" id="GO:0006351">
    <property type="term" value="P:DNA-templated transcription"/>
    <property type="evidence" value="ECO:0007669"/>
    <property type="project" value="InterPro"/>
</dbReference>
<keyword evidence="4 14" id="KW-0808">Transferase</keyword>
<dbReference type="Pfam" id="PF04567">
    <property type="entry name" value="RNA_pol_Rpb2_5"/>
    <property type="match status" value="1"/>
</dbReference>
<evidence type="ECO:0000259" key="15">
    <source>
        <dbReference type="Pfam" id="PF00562"/>
    </source>
</evidence>
<evidence type="ECO:0000259" key="21">
    <source>
        <dbReference type="Pfam" id="PF04567"/>
    </source>
</evidence>
<evidence type="ECO:0000256" key="9">
    <source>
        <dbReference type="ARBA" id="ARBA00022842"/>
    </source>
</evidence>
<evidence type="ECO:0000313" key="22">
    <source>
        <dbReference type="EMBL" id="CAD9080627.1"/>
    </source>
</evidence>
<keyword evidence="11" id="KW-0539">Nucleus</keyword>
<evidence type="ECO:0000256" key="5">
    <source>
        <dbReference type="ARBA" id="ARBA00022695"/>
    </source>
</evidence>
<sequence>MTANPYHDDYAATYEHASYMHHHHPMDATEDDIYGQSDDIEPEDVWQVIGAFFAEKGLVSQQLDSFNNFIDNDLQEIVENYPSIIVSHQKSHRPGDENPIDELEEQKQHIINFRQVYLAKARSPDDDSKVLFPASARLRSLTYASPFYVDIVRDVSYPDPEDASNMVYEKNEDENGTYISDSKQKYLGEIPLMVLSTYCSLQENDVDKAFLGECSFDQGGYFIINGSEKVLIAQERAASNKVNIFSKKQPAKFRWYAEIRSQFQTRAASGFFIKMQGKEKSRKGSIHVQIPYINKDIPLFILFKALGCTNDQEVIQHIVYDIEDQQMIELIKTSLEEGNVIGSKNSALDYIGRRGQTVGTTHSHRVSYAEDILQKEFLPHVGISAAENFKKVYFLGYMVHKLLLVALGRRECDDRDHFSNKRLDMAGPLMRMQFTTLFKRVNDEATKVLRRQMQKGRGVCNNGDCRMEGQLFELCTQCNIGTISFRYDPAFRADTITNGLKYALATGNWNGRAGEPGVKAGVSQVLNRLTFASSLSHLRRLNTPIERSGKQPHPRQLHNTQWGYACPAETPEGQAVGLVKNLALMAFVSVGSSTRSVNDVLGSHLMEELQDINPDVIHNSTKVFVNGDWVGIYRNSSYALSTLLGYRRKGSILSEISIVRDTSSREIHIWTDAGRCCRPLFIVEDDQLRIKKEHIQRLENREWAWSDLVCPQPGEDREAVVEYIDTEEEETTMIQMNISYFTSDKKDPKNMYTHAEIHPSMILGVAASIIPFPDHNQSPRNTYQSAMGKQAMGVYITNFQMRMDTLAHVLYYPQKPLVCTRAMEYLKFRELPAGQNAVVAIACYSGYNQEDSVIMNQGAVDRGFFRSVFFRTYKDSEDHLKQEHFERPNQSHVAKMKEGGYDKLDDDGLIPPGTRVSGRDPLIGKTTPLPAQDNANTQTHTHVDVSISMRSNEDGIVDRVMLTTNSQGFRYCKVRVRIVRIPQIGDKFSSRHGQKGTVGITYRQEDMPFTQEGITPDIIVNPHAIPSRMTIGQLIECLLGKVSAITGSEGDATPFTDSSVRGFSTALHACGYQHRGNEVMYNGHTGRPLQAHIFIGPTYYQRLKHMVDDKIHSRSRGPVQGLTRQPLEGRARGGGLRFGEMERDAMISHGGAGWLKERLFHVSDEYRVHICDLCGLMCVANLKKQEYECKHCNNTTNISQILIPYAFKLLVQELMAMNICIRLMC</sequence>
<dbReference type="FunFam" id="2.40.270.10:FF:000011">
    <property type="entry name" value="DNA-directed RNA polymerase subunit beta"/>
    <property type="match status" value="1"/>
</dbReference>
<dbReference type="AlphaFoldDB" id="A0A7S1KQ14"/>
<dbReference type="Pfam" id="PF00562">
    <property type="entry name" value="RNA_pol_Rpb2_6"/>
    <property type="match status" value="1"/>
</dbReference>
<dbReference type="GO" id="GO:0003899">
    <property type="term" value="F:DNA-directed RNA polymerase activity"/>
    <property type="evidence" value="ECO:0007669"/>
    <property type="project" value="UniProtKB-EC"/>
</dbReference>
<feature type="domain" description="RNA polymerase Rpb2" evidence="21">
    <location>
        <begin position="718"/>
        <end position="759"/>
    </location>
</feature>
<evidence type="ECO:0000256" key="8">
    <source>
        <dbReference type="ARBA" id="ARBA00022833"/>
    </source>
</evidence>
<dbReference type="GO" id="GO:0008270">
    <property type="term" value="F:zinc ion binding"/>
    <property type="evidence" value="ECO:0007669"/>
    <property type="project" value="UniProtKB-KW"/>
</dbReference>
<evidence type="ECO:0000256" key="3">
    <source>
        <dbReference type="ARBA" id="ARBA00022478"/>
    </source>
</evidence>
<comment type="similarity">
    <text evidence="2 13">Belongs to the RNA polymerase beta chain family.</text>
</comment>
<dbReference type="InterPro" id="IPR015712">
    <property type="entry name" value="DNA-dir_RNA_pol_su2"/>
</dbReference>
<evidence type="ECO:0000256" key="11">
    <source>
        <dbReference type="ARBA" id="ARBA00023242"/>
    </source>
</evidence>
<dbReference type="GO" id="GO:0005634">
    <property type="term" value="C:nucleus"/>
    <property type="evidence" value="ECO:0007669"/>
    <property type="project" value="UniProtKB-SubCell"/>
</dbReference>
<dbReference type="InterPro" id="IPR007645">
    <property type="entry name" value="RNA_pol_Rpb2_3"/>
</dbReference>
<dbReference type="InterPro" id="IPR037034">
    <property type="entry name" value="RNA_pol_Rpb2_2_sf"/>
</dbReference>
<feature type="domain" description="DNA-directed RNA polymerase subunit 2 hybrid-binding" evidence="15">
    <location>
        <begin position="767"/>
        <end position="1132"/>
    </location>
</feature>
<keyword evidence="7" id="KW-0863">Zinc-finger</keyword>
<dbReference type="Gene3D" id="2.40.270.10">
    <property type="entry name" value="DNA-directed RNA polymerase, subunit 2, domain 6"/>
    <property type="match status" value="1"/>
</dbReference>
<dbReference type="InterPro" id="IPR007642">
    <property type="entry name" value="RNA_pol_Rpb2_2"/>
</dbReference>
<feature type="domain" description="RNA polymerase Rpb2" evidence="17">
    <location>
        <begin position="239"/>
        <end position="424"/>
    </location>
</feature>